<keyword evidence="2" id="KW-0813">Transport</keyword>
<dbReference type="EMBL" id="JYIT01000084">
    <property type="protein sequence ID" value="KJL19445.1"/>
    <property type="molecule type" value="Genomic_DNA"/>
</dbReference>
<comment type="caution">
    <text evidence="5">The sequence shown here is derived from an EMBL/GenBank/DDBJ whole genome shotgun (WGS) entry which is preliminary data.</text>
</comment>
<reference evidence="5 6" key="1">
    <citation type="submission" date="2015-02" db="EMBL/GenBank/DDBJ databases">
        <title>Draft genome sequences of ten Microbacterium spp. with emphasis on heavy metal contaminated environments.</title>
        <authorList>
            <person name="Corretto E."/>
        </authorList>
    </citation>
    <scope>NUCLEOTIDE SEQUENCE [LARGE SCALE GENOMIC DNA]</scope>
    <source>
        <strain evidence="5 6">DSM 23848</strain>
    </source>
</reference>
<dbReference type="InterPro" id="IPR006059">
    <property type="entry name" value="SBP"/>
</dbReference>
<dbReference type="Pfam" id="PF13416">
    <property type="entry name" value="SBP_bac_8"/>
    <property type="match status" value="1"/>
</dbReference>
<feature type="signal peptide" evidence="4">
    <location>
        <begin position="1"/>
        <end position="26"/>
    </location>
</feature>
<evidence type="ECO:0000313" key="6">
    <source>
        <dbReference type="Proteomes" id="UP000033448"/>
    </source>
</evidence>
<dbReference type="GO" id="GO:0015768">
    <property type="term" value="P:maltose transport"/>
    <property type="evidence" value="ECO:0007669"/>
    <property type="project" value="TreeGrafter"/>
</dbReference>
<dbReference type="AlphaFoldDB" id="A0A0F0KH21"/>
<comment type="similarity">
    <text evidence="1">Belongs to the bacterial solute-binding protein 1 family.</text>
</comment>
<evidence type="ECO:0000313" key="5">
    <source>
        <dbReference type="EMBL" id="KJL19445.1"/>
    </source>
</evidence>
<gene>
    <name evidence="5" type="ORF">RL72_03093</name>
</gene>
<dbReference type="Proteomes" id="UP000033448">
    <property type="component" value="Unassembled WGS sequence"/>
</dbReference>
<dbReference type="RefSeq" id="WP_045251758.1">
    <property type="nucleotide sequence ID" value="NZ_JYIT01000084.1"/>
</dbReference>
<keyword evidence="3 4" id="KW-0732">Signal</keyword>
<dbReference type="PANTHER" id="PTHR30061">
    <property type="entry name" value="MALTOSE-BINDING PERIPLASMIC PROTEIN"/>
    <property type="match status" value="1"/>
</dbReference>
<evidence type="ECO:0000256" key="3">
    <source>
        <dbReference type="ARBA" id="ARBA00022729"/>
    </source>
</evidence>
<dbReference type="GO" id="GO:1901982">
    <property type="term" value="F:maltose binding"/>
    <property type="evidence" value="ECO:0007669"/>
    <property type="project" value="TreeGrafter"/>
</dbReference>
<organism evidence="5 6">
    <name type="scientific">Microbacterium azadirachtae</name>
    <dbReference type="NCBI Taxonomy" id="582680"/>
    <lineage>
        <taxon>Bacteria</taxon>
        <taxon>Bacillati</taxon>
        <taxon>Actinomycetota</taxon>
        <taxon>Actinomycetes</taxon>
        <taxon>Micrococcales</taxon>
        <taxon>Microbacteriaceae</taxon>
        <taxon>Microbacterium</taxon>
    </lineage>
</organism>
<dbReference type="Gene3D" id="3.40.190.10">
    <property type="entry name" value="Periplasmic binding protein-like II"/>
    <property type="match status" value="2"/>
</dbReference>
<dbReference type="PANTHER" id="PTHR30061:SF50">
    <property type="entry name" value="MALTOSE_MALTODEXTRIN-BINDING PERIPLASMIC PROTEIN"/>
    <property type="match status" value="1"/>
</dbReference>
<sequence length="422" mass="43816">MKSRTALAGIAALAAIGLALTGCGRADGGSSAPSATAVQLDDAPAKGTITMWAMGAEGEALPDFVKTFEKANPGVTVTVTAIPWDAAHNKIQTAIAGGNTPDIAMMGTTWMADFGDSFGTVPAGIDTSGFFDAAVSSTKVGDRAAGIPWYVDTRVLYYRTDIAAKSGWTKAPASWEELQKMAADMQSQGGAKWGIRMPAGNDSFQGALWMPWSAGAEVTDGKKWTLDTPEMTKGIEYYKSFFDKKLADPNADTSAGAVESEFVAGTTPMVVEGPFLRGQLASVGGADFASKYATAVLPADKSSVSFSGGANLVVFNGSKNASSAWKLARWLADPKVQADFYAATGDLPAAKAAWQEKSVSSDASLSTFGTQLETAKAPPVTTSWVQVAAKGDQALESIRRGGTSVADALKKLQSDADTIGLK</sequence>
<dbReference type="GO" id="GO:0042956">
    <property type="term" value="P:maltodextrin transmembrane transport"/>
    <property type="evidence" value="ECO:0007669"/>
    <property type="project" value="TreeGrafter"/>
</dbReference>
<evidence type="ECO:0000256" key="2">
    <source>
        <dbReference type="ARBA" id="ARBA00022448"/>
    </source>
</evidence>
<feature type="chain" id="PRO_5002444450" evidence="4">
    <location>
        <begin position="27"/>
        <end position="422"/>
    </location>
</feature>
<dbReference type="PROSITE" id="PS51257">
    <property type="entry name" value="PROKAR_LIPOPROTEIN"/>
    <property type="match status" value="1"/>
</dbReference>
<evidence type="ECO:0000256" key="1">
    <source>
        <dbReference type="ARBA" id="ARBA00008520"/>
    </source>
</evidence>
<accession>A0A0F0KH21</accession>
<dbReference type="GO" id="GO:0055052">
    <property type="term" value="C:ATP-binding cassette (ABC) transporter complex, substrate-binding subunit-containing"/>
    <property type="evidence" value="ECO:0007669"/>
    <property type="project" value="TreeGrafter"/>
</dbReference>
<evidence type="ECO:0000256" key="4">
    <source>
        <dbReference type="SAM" id="SignalP"/>
    </source>
</evidence>
<keyword evidence="6" id="KW-1185">Reference proteome</keyword>
<name>A0A0F0KH21_9MICO</name>
<proteinExistence type="inferred from homology"/>
<dbReference type="PATRIC" id="fig|582680.7.peg.3153"/>
<protein>
    <submittedName>
        <fullName evidence="5">Putative ABC transporter-binding protein</fullName>
    </submittedName>
</protein>
<dbReference type="SUPFAM" id="SSF53850">
    <property type="entry name" value="Periplasmic binding protein-like II"/>
    <property type="match status" value="1"/>
</dbReference>